<dbReference type="EMBL" id="QWKZ01000017">
    <property type="protein sequence ID" value="RIH87923.1"/>
    <property type="molecule type" value="Genomic_DNA"/>
</dbReference>
<reference evidence="4 5" key="1">
    <citation type="submission" date="2018-08" db="EMBL/GenBank/DDBJ databases">
        <title>Meiothermus luteus KCTC 52599 genome sequencing project.</title>
        <authorList>
            <person name="Da Costa M.S."/>
            <person name="Albuquerque L."/>
            <person name="Raposo P."/>
            <person name="Froufe H.J.C."/>
            <person name="Barroso C.S."/>
            <person name="Egas C."/>
        </authorList>
    </citation>
    <scope>NUCLEOTIDE SEQUENCE [LARGE SCALE GENOMIC DNA]</scope>
    <source>
        <strain evidence="4 5">KCTC 52599</strain>
    </source>
</reference>
<keyword evidence="5" id="KW-1185">Reference proteome</keyword>
<dbReference type="RefSeq" id="WP_119359469.1">
    <property type="nucleotide sequence ID" value="NZ_QWKZ01000017.1"/>
</dbReference>
<dbReference type="GO" id="GO:0009279">
    <property type="term" value="C:cell outer membrane"/>
    <property type="evidence" value="ECO:0007669"/>
    <property type="project" value="TreeGrafter"/>
</dbReference>
<dbReference type="AlphaFoldDB" id="A0A399EW66"/>
<feature type="domain" description="DUF5666" evidence="3">
    <location>
        <begin position="61"/>
        <end position="120"/>
    </location>
</feature>
<sequence>MRWAWWLASLLALFVTLAQPEAEPTFQTTAEIERRGKRIVVVKTGPDNPPAIIELRDLYGGAITALDSEKKTLSLGEKVFLTDALTRFWHEGRPAQFSDLQVGQEVRLEAAEQNDGSLKAFDVRIGARPEGKALTRSLFADPPPFRVQITFGEDARAYGAIARVEQVREVNDYVYLTGGTARYIEEEDRLELELKPEPRAVEVQQGKSRAWGSRLDYDNQSGEARVAGPIELERQGEKPLKGSAERMVYNVDDEILRLFGGIRLVQEGRTTTAALAVVQEKDRVAFLYGSKEKPVRSENKDGFVEGEKLLYNLDSGDVVVLEGVKGEFQEP</sequence>
<evidence type="ECO:0000313" key="4">
    <source>
        <dbReference type="EMBL" id="RIH87923.1"/>
    </source>
</evidence>
<dbReference type="GO" id="GO:0030288">
    <property type="term" value="C:outer membrane-bounded periplasmic space"/>
    <property type="evidence" value="ECO:0007669"/>
    <property type="project" value="TreeGrafter"/>
</dbReference>
<evidence type="ECO:0000256" key="1">
    <source>
        <dbReference type="ARBA" id="ARBA00022729"/>
    </source>
</evidence>
<name>A0A399EW66_9DEIN</name>
<gene>
    <name evidence="4" type="primary">lptA</name>
    <name evidence="4" type="ORF">Mlute_00796</name>
</gene>
<dbReference type="Proteomes" id="UP000265800">
    <property type="component" value="Unassembled WGS sequence"/>
</dbReference>
<evidence type="ECO:0000256" key="2">
    <source>
        <dbReference type="SAM" id="SignalP"/>
    </source>
</evidence>
<dbReference type="OrthoDB" id="30488at2"/>
<dbReference type="GO" id="GO:0017089">
    <property type="term" value="F:glycolipid transfer activity"/>
    <property type="evidence" value="ECO:0007669"/>
    <property type="project" value="TreeGrafter"/>
</dbReference>
<dbReference type="GO" id="GO:0015920">
    <property type="term" value="P:lipopolysaccharide transport"/>
    <property type="evidence" value="ECO:0007669"/>
    <property type="project" value="TreeGrafter"/>
</dbReference>
<protein>
    <submittedName>
        <fullName evidence="4">Lipopolysaccharide export system protein LptA</fullName>
    </submittedName>
</protein>
<dbReference type="InterPro" id="IPR043724">
    <property type="entry name" value="DUF5666"/>
</dbReference>
<dbReference type="PANTHER" id="PTHR36504">
    <property type="entry name" value="LIPOPOLYSACCHARIDE EXPORT SYSTEM PROTEIN LPTA"/>
    <property type="match status" value="1"/>
</dbReference>
<dbReference type="Gene3D" id="2.60.450.10">
    <property type="entry name" value="Lipopolysaccharide (LPS) transport protein A like domain"/>
    <property type="match status" value="2"/>
</dbReference>
<accession>A0A399EW66</accession>
<organism evidence="4 5">
    <name type="scientific">Meiothermus luteus</name>
    <dbReference type="NCBI Taxonomy" id="2026184"/>
    <lineage>
        <taxon>Bacteria</taxon>
        <taxon>Thermotogati</taxon>
        <taxon>Deinococcota</taxon>
        <taxon>Deinococci</taxon>
        <taxon>Thermales</taxon>
        <taxon>Thermaceae</taxon>
        <taxon>Meiothermus</taxon>
    </lineage>
</organism>
<dbReference type="InterPro" id="IPR052037">
    <property type="entry name" value="LPS_export_LptA"/>
</dbReference>
<keyword evidence="1 2" id="KW-0732">Signal</keyword>
<evidence type="ECO:0000313" key="5">
    <source>
        <dbReference type="Proteomes" id="UP000265800"/>
    </source>
</evidence>
<proteinExistence type="predicted"/>
<dbReference type="Pfam" id="PF18914">
    <property type="entry name" value="DUF5666"/>
    <property type="match status" value="1"/>
</dbReference>
<comment type="caution">
    <text evidence="4">The sequence shown here is derived from an EMBL/GenBank/DDBJ whole genome shotgun (WGS) entry which is preliminary data.</text>
</comment>
<feature type="chain" id="PRO_5017281765" evidence="2">
    <location>
        <begin position="19"/>
        <end position="331"/>
    </location>
</feature>
<dbReference type="PANTHER" id="PTHR36504:SF1">
    <property type="entry name" value="LIPOPOLYSACCHARIDE EXPORT SYSTEM PROTEIN LPTA"/>
    <property type="match status" value="1"/>
</dbReference>
<evidence type="ECO:0000259" key="3">
    <source>
        <dbReference type="Pfam" id="PF18914"/>
    </source>
</evidence>
<feature type="signal peptide" evidence="2">
    <location>
        <begin position="1"/>
        <end position="18"/>
    </location>
</feature>